<proteinExistence type="predicted"/>
<name>A0ABW9FDS8_9NOCA</name>
<protein>
    <recommendedName>
        <fullName evidence="3">Dioxygenase</fullName>
    </recommendedName>
</protein>
<reference evidence="1 2" key="1">
    <citation type="submission" date="2023-11" db="EMBL/GenBank/DDBJ databases">
        <authorList>
            <person name="Val-Calvo J."/>
            <person name="Scortti M."/>
            <person name="Vazquez-Boland J."/>
        </authorList>
    </citation>
    <scope>NUCLEOTIDE SEQUENCE [LARGE SCALE GENOMIC DNA]</scope>
    <source>
        <strain evidence="1 2">PAM 2766</strain>
    </source>
</reference>
<dbReference type="RefSeq" id="WP_420163485.1">
    <property type="nucleotide sequence ID" value="NZ_JBDLNV010000002.1"/>
</dbReference>
<evidence type="ECO:0000313" key="2">
    <source>
        <dbReference type="Proteomes" id="UP001629745"/>
    </source>
</evidence>
<sequence length="384" mass="42598">MGGSIGPLVAADEYFTHQIVETFATVAQTDYAWTEKVCLMAAAKDGSLQIGFGFGKYVNRNVIDAYAGVARGTEQWTVRASRELASDPDSVDVGPVRYEILEPLRLIRAVLEPNDVQPVAFDLVLQGTVPCVTEEREDRRGITGYRRTADQIRYHQTGVVAGGWIEVDGERIEVGPEDWVMTRDHSWGVRPGVGDDIADLPPDPTERHTPSILAIWNPLYFEHPDGSDYAFHQYLLHYEGPGYLHKVAQGGFEYADRPRELITGIEPEITFDPRNRRFLGGAFHLTMSDGRIRMLEAEPVSDTGFHLGAGHYLRPNGERGGSWKGALHIDGSYYPDTSTPEAAEELNQFRDCVIRAHDVETGATGWGNLQTWVAGTWPDMGLPG</sequence>
<organism evidence="1 2">
    <name type="scientific">Rhodococcus parequi</name>
    <dbReference type="NCBI Taxonomy" id="3137122"/>
    <lineage>
        <taxon>Bacteria</taxon>
        <taxon>Bacillati</taxon>
        <taxon>Actinomycetota</taxon>
        <taxon>Actinomycetes</taxon>
        <taxon>Mycobacteriales</taxon>
        <taxon>Nocardiaceae</taxon>
        <taxon>Rhodococcus</taxon>
    </lineage>
</organism>
<evidence type="ECO:0000313" key="1">
    <source>
        <dbReference type="EMBL" id="MFM1722910.1"/>
    </source>
</evidence>
<dbReference type="EMBL" id="JBDLNV010000002">
    <property type="protein sequence ID" value="MFM1722910.1"/>
    <property type="molecule type" value="Genomic_DNA"/>
</dbReference>
<evidence type="ECO:0008006" key="3">
    <source>
        <dbReference type="Google" id="ProtNLM"/>
    </source>
</evidence>
<comment type="caution">
    <text evidence="1">The sequence shown here is derived from an EMBL/GenBank/DDBJ whole genome shotgun (WGS) entry which is preliminary data.</text>
</comment>
<gene>
    <name evidence="1" type="ORF">ABEU20_001470</name>
</gene>
<keyword evidence="2" id="KW-1185">Reference proteome</keyword>
<accession>A0ABW9FDS8</accession>
<dbReference type="Proteomes" id="UP001629745">
    <property type="component" value="Unassembled WGS sequence"/>
</dbReference>